<evidence type="ECO:0000313" key="2">
    <source>
        <dbReference type="Proteomes" id="UP000006180"/>
    </source>
</evidence>
<protein>
    <submittedName>
        <fullName evidence="1">Uncharacterized protein</fullName>
    </submittedName>
</protein>
<dbReference type="HOGENOM" id="CLU_2976842_0_0_5"/>
<evidence type="ECO:0000313" key="1">
    <source>
        <dbReference type="EMBL" id="AFL53214.1"/>
    </source>
</evidence>
<dbReference type="EMBL" id="CP003563">
    <property type="protein sequence ID" value="AFL53214.1"/>
    <property type="molecule type" value="Genomic_DNA"/>
</dbReference>
<dbReference type="KEGG" id="sfd:USDA257_c46770"/>
<name>I3XBF8_SINF2</name>
<organism evidence="1 2">
    <name type="scientific">Sinorhizobium fredii (strain USDA 257)</name>
    <dbReference type="NCBI Taxonomy" id="1185652"/>
    <lineage>
        <taxon>Bacteria</taxon>
        <taxon>Pseudomonadati</taxon>
        <taxon>Pseudomonadota</taxon>
        <taxon>Alphaproteobacteria</taxon>
        <taxon>Hyphomicrobiales</taxon>
        <taxon>Rhizobiaceae</taxon>
        <taxon>Sinorhizobium/Ensifer group</taxon>
        <taxon>Sinorhizobium</taxon>
    </lineage>
</organism>
<dbReference type="Proteomes" id="UP000006180">
    <property type="component" value="Chromosome"/>
</dbReference>
<proteinExistence type="predicted"/>
<gene>
    <name evidence="1" type="ORF">USDA257_c46770</name>
</gene>
<accession>I3XBF8</accession>
<dbReference type="PATRIC" id="fig|1185652.3.peg.4846"/>
<dbReference type="AlphaFoldDB" id="I3XBF8"/>
<reference evidence="1 2" key="1">
    <citation type="journal article" date="2012" name="J. Bacteriol.">
        <title>Complete genome sequence of the broad-host-range strain Sinorhizobium fredii USDA257.</title>
        <authorList>
            <person name="Schuldes J."/>
            <person name="Rodriguez Orbegoso M."/>
            <person name="Schmeisser C."/>
            <person name="Krishnan H.B."/>
            <person name="Daniel R."/>
            <person name="Streit W.R."/>
        </authorList>
    </citation>
    <scope>NUCLEOTIDE SEQUENCE [LARGE SCALE GENOMIC DNA]</scope>
    <source>
        <strain evidence="1 2">USDA 257</strain>
    </source>
</reference>
<sequence length="58" mass="6533">MSWRGHRPIRGQNCPRRFPEPFRSRAIAAMAAVRADRPLFSVLEGECKGIAAPQRLLS</sequence>